<dbReference type="OrthoDB" id="9804984at2"/>
<evidence type="ECO:0000256" key="3">
    <source>
        <dbReference type="ARBA" id="ARBA00004931"/>
    </source>
</evidence>
<keyword evidence="10" id="KW-0663">Pyridoxal phosphate</keyword>
<dbReference type="GO" id="GO:0009097">
    <property type="term" value="P:isoleucine biosynthetic process"/>
    <property type="evidence" value="ECO:0007669"/>
    <property type="project" value="UniProtKB-UniPathway"/>
</dbReference>
<comment type="similarity">
    <text evidence="5">Belongs to the class-IV pyridoxal-phosphate-dependent aminotransferase family.</text>
</comment>
<keyword evidence="9 16" id="KW-0808">Transferase</keyword>
<dbReference type="EMBL" id="CP034593">
    <property type="protein sequence ID" value="AZQ77033.1"/>
    <property type="molecule type" value="Genomic_DNA"/>
</dbReference>
<comment type="pathway">
    <text evidence="3">Amino-acid biosynthesis; L-valine biosynthesis; L-valine from pyruvate: step 4/4.</text>
</comment>
<dbReference type="UniPathway" id="UPA00048">
    <property type="reaction ID" value="UER00073"/>
</dbReference>
<keyword evidence="7 16" id="KW-0032">Aminotransferase</keyword>
<dbReference type="GO" id="GO:0052654">
    <property type="term" value="F:L-leucine-2-oxoglutarate transaminase activity"/>
    <property type="evidence" value="ECO:0007669"/>
    <property type="project" value="RHEA"/>
</dbReference>
<keyword evidence="11" id="KW-0100">Branched-chain amino acid biosynthesis</keyword>
<evidence type="ECO:0000256" key="15">
    <source>
        <dbReference type="PIRSR" id="PIRSR006468-1"/>
    </source>
</evidence>
<dbReference type="InterPro" id="IPR005786">
    <property type="entry name" value="B_amino_transII"/>
</dbReference>
<dbReference type="NCBIfam" id="TIGR01123">
    <property type="entry name" value="ilvE_II"/>
    <property type="match status" value="1"/>
</dbReference>
<dbReference type="Gene3D" id="3.20.10.10">
    <property type="entry name" value="D-amino Acid Aminotransferase, subunit A, domain 2"/>
    <property type="match status" value="1"/>
</dbReference>
<evidence type="ECO:0000313" key="17">
    <source>
        <dbReference type="Proteomes" id="UP000280344"/>
    </source>
</evidence>
<evidence type="ECO:0000256" key="7">
    <source>
        <dbReference type="ARBA" id="ARBA00022576"/>
    </source>
</evidence>
<dbReference type="UniPathway" id="UPA00049">
    <property type="reaction ID" value="UER00062"/>
</dbReference>
<gene>
    <name evidence="16" type="ORF">EJ997_06485</name>
</gene>
<keyword evidence="17" id="KW-1185">Reference proteome</keyword>
<dbReference type="Gene3D" id="3.30.470.10">
    <property type="match status" value="1"/>
</dbReference>
<keyword evidence="8" id="KW-0028">Amino-acid biosynthesis</keyword>
<evidence type="ECO:0000256" key="4">
    <source>
        <dbReference type="ARBA" id="ARBA00005072"/>
    </source>
</evidence>
<dbReference type="NCBIfam" id="NF009897">
    <property type="entry name" value="PRK13357.1"/>
    <property type="match status" value="1"/>
</dbReference>
<dbReference type="PANTHER" id="PTHR11825:SF44">
    <property type="entry name" value="BRANCHED-CHAIN-AMINO-ACID AMINOTRANSFERASE"/>
    <property type="match status" value="1"/>
</dbReference>
<evidence type="ECO:0000256" key="12">
    <source>
        <dbReference type="ARBA" id="ARBA00048212"/>
    </source>
</evidence>
<comment type="cofactor">
    <cofactor evidence="1">
        <name>pyridoxal 5'-phosphate</name>
        <dbReference type="ChEBI" id="CHEBI:597326"/>
    </cofactor>
</comment>
<dbReference type="InterPro" id="IPR001544">
    <property type="entry name" value="Aminotrans_IV"/>
</dbReference>
<dbReference type="UniPathway" id="UPA00047">
    <property type="reaction ID" value="UER00058"/>
</dbReference>
<evidence type="ECO:0000256" key="1">
    <source>
        <dbReference type="ARBA" id="ARBA00001933"/>
    </source>
</evidence>
<name>A0A3Q9G407_9ACTO</name>
<reference evidence="16 17" key="1">
    <citation type="submission" date="2018-12" db="EMBL/GenBank/DDBJ databases">
        <title>Complete genome sequence of Flaviflexus sp. H23T48.</title>
        <authorList>
            <person name="Bae J.-W."/>
            <person name="Lee J.-Y."/>
        </authorList>
    </citation>
    <scope>NUCLEOTIDE SEQUENCE [LARGE SCALE GENOMIC DNA]</scope>
    <source>
        <strain evidence="16 17">H23T48</strain>
    </source>
</reference>
<evidence type="ECO:0000313" key="16">
    <source>
        <dbReference type="EMBL" id="AZQ77033.1"/>
    </source>
</evidence>
<feature type="modified residue" description="N6-(pyridoxal phosphate)lysine" evidence="15">
    <location>
        <position position="221"/>
    </location>
</feature>
<dbReference type="PANTHER" id="PTHR11825">
    <property type="entry name" value="SUBGROUP IIII AMINOTRANSFERASE"/>
    <property type="match status" value="1"/>
</dbReference>
<dbReference type="GO" id="GO:0009099">
    <property type="term" value="P:L-valine biosynthetic process"/>
    <property type="evidence" value="ECO:0007669"/>
    <property type="project" value="UniProtKB-UniPathway"/>
</dbReference>
<sequence>MTETLSELEQAAALPLPTADEVAGAWDLHPKKHPATREQREAIFNRLSFGVDYTDHMAHAVYDEGKGWHSKVIEPYGPLTLDPAAAVFHYGQEIFEGLKAYRHDDGSIWSFRPGYNAARLNASARRLAIPELPVEDFLASIVGLVRADADWVPSVPGSSLYLRPFIIATEPFLGVRSARRLDYLCIASPSGPYFVNGFQPISVWVSPDYHRAGPGGTGAAKCGGNYASSLVPKLAAHEEGFDEVCFLDAATNTNVDELGGMNVFVVYEDGSVSTPVLTGNILEGGTRGAILQILRDRGNVVREETIPLQSLIADIESGKVAEVFACGTAAVVTPIGRIAGEGFDVSVTGGDVTKSIYDQVTSIQLGHAPDPYNWTYQLSA</sequence>
<dbReference type="CDD" id="cd01557">
    <property type="entry name" value="BCAT_beta_family"/>
    <property type="match status" value="1"/>
</dbReference>
<comment type="catalytic activity">
    <reaction evidence="13">
        <text>L-isoleucine + 2-oxoglutarate = (S)-3-methyl-2-oxopentanoate + L-glutamate</text>
        <dbReference type="Rhea" id="RHEA:24801"/>
        <dbReference type="ChEBI" id="CHEBI:16810"/>
        <dbReference type="ChEBI" id="CHEBI:29985"/>
        <dbReference type="ChEBI" id="CHEBI:35146"/>
        <dbReference type="ChEBI" id="CHEBI:58045"/>
        <dbReference type="EC" id="2.6.1.42"/>
    </reaction>
</comment>
<comment type="catalytic activity">
    <reaction evidence="14">
        <text>L-leucine + 2-oxoglutarate = 4-methyl-2-oxopentanoate + L-glutamate</text>
        <dbReference type="Rhea" id="RHEA:18321"/>
        <dbReference type="ChEBI" id="CHEBI:16810"/>
        <dbReference type="ChEBI" id="CHEBI:17865"/>
        <dbReference type="ChEBI" id="CHEBI:29985"/>
        <dbReference type="ChEBI" id="CHEBI:57427"/>
        <dbReference type="EC" id="2.6.1.42"/>
    </reaction>
</comment>
<comment type="pathway">
    <text evidence="4">Amino-acid biosynthesis; L-leucine biosynthesis; L-leucine from 3-methyl-2-oxobutanoate: step 4/4.</text>
</comment>
<evidence type="ECO:0000256" key="11">
    <source>
        <dbReference type="ARBA" id="ARBA00023304"/>
    </source>
</evidence>
<dbReference type="RefSeq" id="WP_126703838.1">
    <property type="nucleotide sequence ID" value="NZ_CP034593.1"/>
</dbReference>
<dbReference type="InterPro" id="IPR043131">
    <property type="entry name" value="BCAT-like_N"/>
</dbReference>
<dbReference type="Pfam" id="PF01063">
    <property type="entry name" value="Aminotran_4"/>
    <property type="match status" value="1"/>
</dbReference>
<dbReference type="InterPro" id="IPR036038">
    <property type="entry name" value="Aminotransferase-like"/>
</dbReference>
<dbReference type="GO" id="GO:0052656">
    <property type="term" value="F:L-isoleucine-2-oxoglutarate transaminase activity"/>
    <property type="evidence" value="ECO:0007669"/>
    <property type="project" value="RHEA"/>
</dbReference>
<evidence type="ECO:0000256" key="13">
    <source>
        <dbReference type="ARBA" id="ARBA00048798"/>
    </source>
</evidence>
<protein>
    <recommendedName>
        <fullName evidence="6">branched-chain-amino-acid transaminase</fullName>
        <ecNumber evidence="6">2.6.1.42</ecNumber>
    </recommendedName>
</protein>
<dbReference type="PIRSF" id="PIRSF006468">
    <property type="entry name" value="BCAT1"/>
    <property type="match status" value="1"/>
</dbReference>
<dbReference type="KEGG" id="flh:EJ997_06485"/>
<comment type="pathway">
    <text evidence="2">Amino-acid biosynthesis; L-isoleucine biosynthesis; L-isoleucine from 2-oxobutanoate: step 4/4.</text>
</comment>
<evidence type="ECO:0000256" key="14">
    <source>
        <dbReference type="ARBA" id="ARBA00049229"/>
    </source>
</evidence>
<comment type="catalytic activity">
    <reaction evidence="12">
        <text>L-valine + 2-oxoglutarate = 3-methyl-2-oxobutanoate + L-glutamate</text>
        <dbReference type="Rhea" id="RHEA:24813"/>
        <dbReference type="ChEBI" id="CHEBI:11851"/>
        <dbReference type="ChEBI" id="CHEBI:16810"/>
        <dbReference type="ChEBI" id="CHEBI:29985"/>
        <dbReference type="ChEBI" id="CHEBI:57762"/>
        <dbReference type="EC" id="2.6.1.42"/>
    </reaction>
</comment>
<evidence type="ECO:0000256" key="6">
    <source>
        <dbReference type="ARBA" id="ARBA00013053"/>
    </source>
</evidence>
<evidence type="ECO:0000256" key="9">
    <source>
        <dbReference type="ARBA" id="ARBA00022679"/>
    </source>
</evidence>
<evidence type="ECO:0000256" key="2">
    <source>
        <dbReference type="ARBA" id="ARBA00004824"/>
    </source>
</evidence>
<proteinExistence type="inferred from homology"/>
<dbReference type="Proteomes" id="UP000280344">
    <property type="component" value="Chromosome"/>
</dbReference>
<evidence type="ECO:0000256" key="10">
    <source>
        <dbReference type="ARBA" id="ARBA00022898"/>
    </source>
</evidence>
<organism evidence="16 17">
    <name type="scientific">Flaviflexus ciconiae</name>
    <dbReference type="NCBI Taxonomy" id="2496867"/>
    <lineage>
        <taxon>Bacteria</taxon>
        <taxon>Bacillati</taxon>
        <taxon>Actinomycetota</taxon>
        <taxon>Actinomycetes</taxon>
        <taxon>Actinomycetales</taxon>
        <taxon>Actinomycetaceae</taxon>
        <taxon>Flaviflexus</taxon>
    </lineage>
</organism>
<dbReference type="InterPro" id="IPR043132">
    <property type="entry name" value="BCAT-like_C"/>
</dbReference>
<dbReference type="SUPFAM" id="SSF56752">
    <property type="entry name" value="D-aminoacid aminotransferase-like PLP-dependent enzymes"/>
    <property type="match status" value="1"/>
</dbReference>
<dbReference type="GO" id="GO:0009098">
    <property type="term" value="P:L-leucine biosynthetic process"/>
    <property type="evidence" value="ECO:0007669"/>
    <property type="project" value="UniProtKB-UniPathway"/>
</dbReference>
<dbReference type="InterPro" id="IPR033939">
    <property type="entry name" value="BCAT_family"/>
</dbReference>
<dbReference type="GO" id="GO:0052655">
    <property type="term" value="F:L-valine-2-oxoglutarate transaminase activity"/>
    <property type="evidence" value="ECO:0007669"/>
    <property type="project" value="RHEA"/>
</dbReference>
<dbReference type="EC" id="2.6.1.42" evidence="6"/>
<evidence type="ECO:0000256" key="5">
    <source>
        <dbReference type="ARBA" id="ARBA00009320"/>
    </source>
</evidence>
<dbReference type="AlphaFoldDB" id="A0A3Q9G407"/>
<accession>A0A3Q9G407</accession>
<evidence type="ECO:0000256" key="8">
    <source>
        <dbReference type="ARBA" id="ARBA00022605"/>
    </source>
</evidence>